<dbReference type="EMBL" id="QSHQ01000030">
    <property type="protein sequence ID" value="RHC27488.1"/>
    <property type="molecule type" value="Genomic_DNA"/>
</dbReference>
<dbReference type="InterPro" id="IPR000792">
    <property type="entry name" value="Tscrpt_reg_LuxR_C"/>
</dbReference>
<dbReference type="CDD" id="cd06170">
    <property type="entry name" value="LuxR_C_like"/>
    <property type="match status" value="1"/>
</dbReference>
<comment type="caution">
    <text evidence="5">The sequence shown here is derived from an EMBL/GenBank/DDBJ whole genome shotgun (WGS) entry which is preliminary data.</text>
</comment>
<sequence length="189" mass="22426">MVLKDIISNIEFYNTPEGDVMMKELHHPAVVLRETDRPTIEAILAIIRDRYPKAHARLMKLYSSNTMNRWHYEFRVVHRFIRCNYGEYDQYNLDINKDGQFMFEEVNCPLRGECEHEGVICRPEFNTTLTDREMDVFRLIAFSCQTDDIAAALHISPCTVNRHRENIKAKIKVRNVGEMISYWHQNQMK</sequence>
<dbReference type="PANTHER" id="PTHR44688:SF16">
    <property type="entry name" value="DNA-BINDING TRANSCRIPTIONAL ACTIVATOR DEVR_DOSR"/>
    <property type="match status" value="1"/>
</dbReference>
<feature type="domain" description="HTH luxR-type" evidence="4">
    <location>
        <begin position="122"/>
        <end position="187"/>
    </location>
</feature>
<keyword evidence="2" id="KW-0238">DNA-binding</keyword>
<dbReference type="GO" id="GO:0006355">
    <property type="term" value="P:regulation of DNA-templated transcription"/>
    <property type="evidence" value="ECO:0007669"/>
    <property type="project" value="InterPro"/>
</dbReference>
<name>A0A413ZP04_BACSE</name>
<reference evidence="5 6" key="1">
    <citation type="submission" date="2018-08" db="EMBL/GenBank/DDBJ databases">
        <title>A genome reference for cultivated species of the human gut microbiota.</title>
        <authorList>
            <person name="Zou Y."/>
            <person name="Xue W."/>
            <person name="Luo G."/>
        </authorList>
    </citation>
    <scope>NUCLEOTIDE SEQUENCE [LARGE SCALE GENOMIC DNA]</scope>
    <source>
        <strain evidence="5 6">AM36-9BH</strain>
    </source>
</reference>
<dbReference type="Proteomes" id="UP000285305">
    <property type="component" value="Unassembled WGS sequence"/>
</dbReference>
<dbReference type="PRINTS" id="PR00038">
    <property type="entry name" value="HTHLUXR"/>
</dbReference>
<dbReference type="InterPro" id="IPR016032">
    <property type="entry name" value="Sig_transdc_resp-reg_C-effctor"/>
</dbReference>
<evidence type="ECO:0000259" key="4">
    <source>
        <dbReference type="PROSITE" id="PS50043"/>
    </source>
</evidence>
<proteinExistence type="predicted"/>
<dbReference type="PANTHER" id="PTHR44688">
    <property type="entry name" value="DNA-BINDING TRANSCRIPTIONAL ACTIVATOR DEVR_DOSR"/>
    <property type="match status" value="1"/>
</dbReference>
<dbReference type="GO" id="GO:0003677">
    <property type="term" value="F:DNA binding"/>
    <property type="evidence" value="ECO:0007669"/>
    <property type="project" value="UniProtKB-KW"/>
</dbReference>
<dbReference type="Pfam" id="PF00196">
    <property type="entry name" value="GerE"/>
    <property type="match status" value="1"/>
</dbReference>
<evidence type="ECO:0000256" key="3">
    <source>
        <dbReference type="ARBA" id="ARBA00023163"/>
    </source>
</evidence>
<keyword evidence="3" id="KW-0804">Transcription</keyword>
<dbReference type="AlphaFoldDB" id="A0A413ZP04"/>
<evidence type="ECO:0000313" key="5">
    <source>
        <dbReference type="EMBL" id="RHC27488.1"/>
    </source>
</evidence>
<dbReference type="SUPFAM" id="SSF46894">
    <property type="entry name" value="C-terminal effector domain of the bipartite response regulators"/>
    <property type="match status" value="1"/>
</dbReference>
<protein>
    <submittedName>
        <fullName evidence="5">LuxR family transcriptional regulator</fullName>
    </submittedName>
</protein>
<dbReference type="SMART" id="SM00421">
    <property type="entry name" value="HTH_LUXR"/>
    <property type="match status" value="1"/>
</dbReference>
<gene>
    <name evidence="5" type="ORF">DW853_13195</name>
</gene>
<evidence type="ECO:0000256" key="2">
    <source>
        <dbReference type="ARBA" id="ARBA00023125"/>
    </source>
</evidence>
<organism evidence="5 6">
    <name type="scientific">Bacteroides stercoris</name>
    <dbReference type="NCBI Taxonomy" id="46506"/>
    <lineage>
        <taxon>Bacteria</taxon>
        <taxon>Pseudomonadati</taxon>
        <taxon>Bacteroidota</taxon>
        <taxon>Bacteroidia</taxon>
        <taxon>Bacteroidales</taxon>
        <taxon>Bacteroidaceae</taxon>
        <taxon>Bacteroides</taxon>
    </lineage>
</organism>
<dbReference type="Gene3D" id="1.10.10.10">
    <property type="entry name" value="Winged helix-like DNA-binding domain superfamily/Winged helix DNA-binding domain"/>
    <property type="match status" value="1"/>
</dbReference>
<dbReference type="RefSeq" id="WP_117899689.1">
    <property type="nucleotide sequence ID" value="NZ_JABFHV010000038.1"/>
</dbReference>
<evidence type="ECO:0000313" key="6">
    <source>
        <dbReference type="Proteomes" id="UP000285305"/>
    </source>
</evidence>
<accession>A0A413ZP04</accession>
<keyword evidence="1" id="KW-0805">Transcription regulation</keyword>
<dbReference type="PROSITE" id="PS50043">
    <property type="entry name" value="HTH_LUXR_2"/>
    <property type="match status" value="1"/>
</dbReference>
<evidence type="ECO:0000256" key="1">
    <source>
        <dbReference type="ARBA" id="ARBA00023015"/>
    </source>
</evidence>
<dbReference type="InterPro" id="IPR036388">
    <property type="entry name" value="WH-like_DNA-bd_sf"/>
</dbReference>